<comment type="caution">
    <text evidence="2">The sequence shown here is derived from an EMBL/GenBank/DDBJ whole genome shotgun (WGS) entry which is preliminary data.</text>
</comment>
<organism evidence="2 3">
    <name type="scientific">Candidatus Kutchimonas denitrificans</name>
    <dbReference type="NCBI Taxonomy" id="3056748"/>
    <lineage>
        <taxon>Bacteria</taxon>
        <taxon>Pseudomonadati</taxon>
        <taxon>Gemmatimonadota</taxon>
        <taxon>Gemmatimonadia</taxon>
        <taxon>Candidatus Palauibacterales</taxon>
        <taxon>Candidatus Palauibacteraceae</taxon>
        <taxon>Candidatus Kutchimonas</taxon>
    </lineage>
</organism>
<evidence type="ECO:0000313" key="2">
    <source>
        <dbReference type="EMBL" id="NIR74493.1"/>
    </source>
</evidence>
<keyword evidence="1" id="KW-0812">Transmembrane</keyword>
<protein>
    <submittedName>
        <fullName evidence="2">Uncharacterized protein</fullName>
    </submittedName>
</protein>
<gene>
    <name evidence="2" type="ORF">GWO12_05205</name>
</gene>
<keyword evidence="1" id="KW-1133">Transmembrane helix</keyword>
<sequence length="203" mass="21962">MNSLTEIKAESRRVAGFSTLGMIVALLLLGVLLAPMLGTIIAAQDGFVDSRERARAVGNVRYAHLALTRYMRLAGSSPVGLPLPGIDPDPDANGAFDDVRLRADYNPPDGDTDDLGEDLTFYVAADTMYVQTGGEDDTTEPYLIGVDSLAFEYFDRYGVLITDPDKVGTHAISAAVTIRAVGERSFEPTERLIHGEVRLRNGK</sequence>
<evidence type="ECO:0000313" key="3">
    <source>
        <dbReference type="Proteomes" id="UP000702544"/>
    </source>
</evidence>
<evidence type="ECO:0000256" key="1">
    <source>
        <dbReference type="SAM" id="Phobius"/>
    </source>
</evidence>
<name>A0AAE5CBE7_9BACT</name>
<keyword evidence="1" id="KW-0472">Membrane</keyword>
<dbReference type="AlphaFoldDB" id="A0AAE5CBE7"/>
<dbReference type="EMBL" id="JAACAK010000046">
    <property type="protein sequence ID" value="NIR74493.1"/>
    <property type="molecule type" value="Genomic_DNA"/>
</dbReference>
<feature type="transmembrane region" description="Helical" evidence="1">
    <location>
        <begin position="20"/>
        <end position="43"/>
    </location>
</feature>
<dbReference type="Proteomes" id="UP000702544">
    <property type="component" value="Unassembled WGS sequence"/>
</dbReference>
<proteinExistence type="predicted"/>
<accession>A0AAE5CBE7</accession>
<reference evidence="2 3" key="1">
    <citation type="submission" date="2020-01" db="EMBL/GenBank/DDBJ databases">
        <title>Genomes assembled from Gulf of Kutch pelagic sediment metagenomes.</title>
        <authorList>
            <person name="Chandrashekar M."/>
            <person name="Mahajan M.S."/>
            <person name="Dave K.J."/>
            <person name="Vatsa P."/>
            <person name="Nathani N.M."/>
        </authorList>
    </citation>
    <scope>NUCLEOTIDE SEQUENCE [LARGE SCALE GENOMIC DNA]</scope>
    <source>
        <strain evidence="2">KS3-K002</strain>
    </source>
</reference>